<organism evidence="1 2">
    <name type="scientific">Streptomyces regalis</name>
    <dbReference type="NCBI Taxonomy" id="68262"/>
    <lineage>
        <taxon>Bacteria</taxon>
        <taxon>Bacillati</taxon>
        <taxon>Actinomycetota</taxon>
        <taxon>Actinomycetes</taxon>
        <taxon>Kitasatosporales</taxon>
        <taxon>Streptomycetaceae</taxon>
        <taxon>Streptomyces</taxon>
    </lineage>
</organism>
<comment type="caution">
    <text evidence="1">The sequence shown here is derived from an EMBL/GenBank/DDBJ whole genome shotgun (WGS) entry which is preliminary data.</text>
</comment>
<protein>
    <recommendedName>
        <fullName evidence="3">Muconolactone isomerase domain-containing protein</fullName>
    </recommendedName>
</protein>
<gene>
    <name evidence="1" type="ORF">ADL12_37580</name>
</gene>
<keyword evidence="2" id="KW-1185">Reference proteome</keyword>
<accession>A0A101JCM5</accession>
<sequence>MDFLITAGAFKKAGADAYREEEDRVLDELRAEGVVSAAYRRTDGVGVLGFAHGTDLASVKAKLARLPFVAHGFMEFEFVEVVPV</sequence>
<name>A0A101JCM5_9ACTN</name>
<dbReference type="AlphaFoldDB" id="A0A101JCM5"/>
<reference evidence="2" key="1">
    <citation type="submission" date="2015-10" db="EMBL/GenBank/DDBJ databases">
        <authorList>
            <person name="Ju K.-S."/>
            <person name="Doroghazi J.R."/>
            <person name="Metcalf W.W."/>
        </authorList>
    </citation>
    <scope>NUCLEOTIDE SEQUENCE [LARGE SCALE GENOMIC DNA]</scope>
    <source>
        <strain evidence="2">NRRL 3151</strain>
    </source>
</reference>
<dbReference type="Proteomes" id="UP000053923">
    <property type="component" value="Unassembled WGS sequence"/>
</dbReference>
<dbReference type="EMBL" id="LLZG01000377">
    <property type="protein sequence ID" value="KUL24328.1"/>
    <property type="molecule type" value="Genomic_DNA"/>
</dbReference>
<evidence type="ECO:0008006" key="3">
    <source>
        <dbReference type="Google" id="ProtNLM"/>
    </source>
</evidence>
<evidence type="ECO:0000313" key="2">
    <source>
        <dbReference type="Proteomes" id="UP000053923"/>
    </source>
</evidence>
<evidence type="ECO:0000313" key="1">
    <source>
        <dbReference type="EMBL" id="KUL24328.1"/>
    </source>
</evidence>
<proteinExistence type="predicted"/>